<dbReference type="InterPro" id="IPR011527">
    <property type="entry name" value="ABC1_TM_dom"/>
</dbReference>
<evidence type="ECO:0000256" key="8">
    <source>
        <dbReference type="ARBA" id="ARBA00022989"/>
    </source>
</evidence>
<dbReference type="GO" id="GO:0005524">
    <property type="term" value="F:ATP binding"/>
    <property type="evidence" value="ECO:0007669"/>
    <property type="project" value="UniProtKB-KW"/>
</dbReference>
<dbReference type="SUPFAM" id="SSF90123">
    <property type="entry name" value="ABC transporter transmembrane region"/>
    <property type="match status" value="2"/>
</dbReference>
<feature type="domain" description="ABC transmembrane type-1" evidence="14">
    <location>
        <begin position="570"/>
        <end position="755"/>
    </location>
</feature>
<keyword evidence="5" id="KW-0677">Repeat</keyword>
<dbReference type="PROSITE" id="PS50929">
    <property type="entry name" value="ABC_TM1F"/>
    <property type="match status" value="2"/>
</dbReference>
<evidence type="ECO:0000256" key="7">
    <source>
        <dbReference type="ARBA" id="ARBA00022840"/>
    </source>
</evidence>
<dbReference type="PROSITE" id="PS50893">
    <property type="entry name" value="ABC_TRANSPORTER_2"/>
    <property type="match status" value="2"/>
</dbReference>
<evidence type="ECO:0000313" key="16">
    <source>
        <dbReference type="Proteomes" id="UP000324241"/>
    </source>
</evidence>
<dbReference type="SUPFAM" id="SSF81338">
    <property type="entry name" value="Aquaporin-like"/>
    <property type="match status" value="1"/>
</dbReference>
<evidence type="ECO:0000256" key="3">
    <source>
        <dbReference type="ARBA" id="ARBA00022448"/>
    </source>
</evidence>
<dbReference type="GO" id="GO:0140359">
    <property type="term" value="F:ABC-type transporter activity"/>
    <property type="evidence" value="ECO:0007669"/>
    <property type="project" value="InterPro"/>
</dbReference>
<dbReference type="Gene3D" id="1.20.1560.10">
    <property type="entry name" value="ABC transporter type 1, transmembrane domain"/>
    <property type="match status" value="2"/>
</dbReference>
<dbReference type="FunFam" id="3.40.50.300:FF:000825">
    <property type="entry name" value="ABC bile acid transporter"/>
    <property type="match status" value="1"/>
</dbReference>
<dbReference type="InterPro" id="IPR003593">
    <property type="entry name" value="AAA+_ATPase"/>
</dbReference>
<evidence type="ECO:0000256" key="9">
    <source>
        <dbReference type="ARBA" id="ARBA00023136"/>
    </source>
</evidence>
<dbReference type="Proteomes" id="UP000324241">
    <property type="component" value="Unassembled WGS sequence"/>
</dbReference>
<evidence type="ECO:0008006" key="17">
    <source>
        <dbReference type="Google" id="ProtNLM"/>
    </source>
</evidence>
<dbReference type="SMART" id="SM00382">
    <property type="entry name" value="AAA"/>
    <property type="match status" value="2"/>
</dbReference>
<dbReference type="PANTHER" id="PTHR24223:SF456">
    <property type="entry name" value="MULTIDRUG RESISTANCE-ASSOCIATED PROTEIN LETHAL(2)03659"/>
    <property type="match status" value="1"/>
</dbReference>
<dbReference type="GO" id="GO:0016020">
    <property type="term" value="C:membrane"/>
    <property type="evidence" value="ECO:0007669"/>
    <property type="project" value="UniProtKB-SubCell"/>
</dbReference>
<dbReference type="GO" id="GO:0016887">
    <property type="term" value="F:ATP hydrolysis activity"/>
    <property type="evidence" value="ECO:0007669"/>
    <property type="project" value="InterPro"/>
</dbReference>
<evidence type="ECO:0000256" key="2">
    <source>
        <dbReference type="ARBA" id="ARBA00009726"/>
    </source>
</evidence>
<dbReference type="Pfam" id="PF00664">
    <property type="entry name" value="ABC_membrane"/>
    <property type="match status" value="2"/>
</dbReference>
<accession>A0A5M9MH61</accession>
<feature type="domain" description="ABC transporter" evidence="13">
    <location>
        <begin position="1440"/>
        <end position="1708"/>
    </location>
</feature>
<keyword evidence="3" id="KW-0813">Transport</keyword>
<dbReference type="GO" id="GO:0005737">
    <property type="term" value="C:cytoplasm"/>
    <property type="evidence" value="ECO:0007669"/>
    <property type="project" value="UniProtKB-ARBA"/>
</dbReference>
<dbReference type="CDD" id="cd18596">
    <property type="entry name" value="ABC_6TM_VMR1_D1_like"/>
    <property type="match status" value="1"/>
</dbReference>
<dbReference type="Gene3D" id="1.20.1080.10">
    <property type="entry name" value="Glycerol uptake facilitator protein"/>
    <property type="match status" value="1"/>
</dbReference>
<evidence type="ECO:0000256" key="1">
    <source>
        <dbReference type="ARBA" id="ARBA00004141"/>
    </source>
</evidence>
<evidence type="ECO:0000256" key="4">
    <source>
        <dbReference type="ARBA" id="ARBA00022692"/>
    </source>
</evidence>
<dbReference type="InterPro" id="IPR003439">
    <property type="entry name" value="ABC_transporter-like_ATP-bd"/>
</dbReference>
<feature type="transmembrane region" description="Helical" evidence="12">
    <location>
        <begin position="250"/>
        <end position="271"/>
    </location>
</feature>
<dbReference type="RefSeq" id="XP_033424487.1">
    <property type="nucleotide sequence ID" value="XM_033573935.1"/>
</dbReference>
<feature type="transmembrane region" description="Helical" evidence="12">
    <location>
        <begin position="314"/>
        <end position="337"/>
    </location>
</feature>
<feature type="transmembrane region" description="Helical" evidence="12">
    <location>
        <begin position="1106"/>
        <end position="1127"/>
    </location>
</feature>
<protein>
    <recommendedName>
        <fullName evidence="17">P-loop containing nucleoside triphosphate hydrolase protein</fullName>
    </recommendedName>
</protein>
<proteinExistence type="inferred from homology"/>
<dbReference type="Gene3D" id="3.40.50.300">
    <property type="entry name" value="P-loop containing nucleotide triphosphate hydrolases"/>
    <property type="match status" value="2"/>
</dbReference>
<evidence type="ECO:0000256" key="11">
    <source>
        <dbReference type="SAM" id="MobiDB-lite"/>
    </source>
</evidence>
<comment type="caution">
    <text evidence="15">The sequence shown here is derived from an EMBL/GenBank/DDBJ whole genome shotgun (WGS) entry which is preliminary data.</text>
</comment>
<dbReference type="FunFam" id="1.20.1560.10:FF:000013">
    <property type="entry name" value="ABC transporter C family member 2"/>
    <property type="match status" value="1"/>
</dbReference>
<dbReference type="PANTHER" id="PTHR24223">
    <property type="entry name" value="ATP-BINDING CASSETTE SUB-FAMILY C"/>
    <property type="match status" value="1"/>
</dbReference>
<comment type="subcellular location">
    <subcellularLocation>
        <location evidence="1">Membrane</location>
        <topology evidence="1">Multi-pass membrane protein</topology>
    </subcellularLocation>
</comment>
<feature type="domain" description="ABC transporter" evidence="13">
    <location>
        <begin position="782"/>
        <end position="1039"/>
    </location>
</feature>
<keyword evidence="9 12" id="KW-0472">Membrane</keyword>
<feature type="transmembrane region" description="Helical" evidence="12">
    <location>
        <begin position="616"/>
        <end position="636"/>
    </location>
</feature>
<dbReference type="OrthoDB" id="6500128at2759"/>
<keyword evidence="6" id="KW-0547">Nucleotide-binding</keyword>
<feature type="transmembrane region" description="Helical" evidence="12">
    <location>
        <begin position="1350"/>
        <end position="1371"/>
    </location>
</feature>
<dbReference type="PROSITE" id="PS00211">
    <property type="entry name" value="ABC_TRANSPORTER_1"/>
    <property type="match status" value="1"/>
</dbReference>
<keyword evidence="8 12" id="KW-1133">Transmembrane helix</keyword>
<feature type="transmembrane region" description="Helical" evidence="12">
    <location>
        <begin position="590"/>
        <end position="610"/>
    </location>
</feature>
<feature type="transmembrane region" description="Helical" evidence="12">
    <location>
        <begin position="490"/>
        <end position="511"/>
    </location>
</feature>
<dbReference type="InterPro" id="IPR036640">
    <property type="entry name" value="ABC1_TM_sf"/>
</dbReference>
<dbReference type="GO" id="GO:0015267">
    <property type="term" value="F:channel activity"/>
    <property type="evidence" value="ECO:0007669"/>
    <property type="project" value="InterPro"/>
</dbReference>
<evidence type="ECO:0000259" key="13">
    <source>
        <dbReference type="PROSITE" id="PS50893"/>
    </source>
</evidence>
<dbReference type="InterPro" id="IPR050173">
    <property type="entry name" value="ABC_transporter_C-like"/>
</dbReference>
<organism evidence="15 16">
    <name type="scientific">Aspergillus tanneri</name>
    <dbReference type="NCBI Taxonomy" id="1220188"/>
    <lineage>
        <taxon>Eukaryota</taxon>
        <taxon>Fungi</taxon>
        <taxon>Dikarya</taxon>
        <taxon>Ascomycota</taxon>
        <taxon>Pezizomycotina</taxon>
        <taxon>Eurotiomycetes</taxon>
        <taxon>Eurotiomycetidae</taxon>
        <taxon>Eurotiales</taxon>
        <taxon>Aspergillaceae</taxon>
        <taxon>Aspergillus</taxon>
        <taxon>Aspergillus subgen. Circumdati</taxon>
    </lineage>
</organism>
<feature type="transmembrane region" description="Helical" evidence="12">
    <location>
        <begin position="1163"/>
        <end position="1190"/>
    </location>
</feature>
<dbReference type="GeneID" id="54332045"/>
<dbReference type="CDD" id="cd18604">
    <property type="entry name" value="ABC_6TM_VMR1_D2_like"/>
    <property type="match status" value="1"/>
</dbReference>
<sequence length="1722" mass="190166">MRVGLFDTGLVPVSEALIIKFMSCLILIFLAFGVAVDPRQAKVFDHATSPWFVGIVVGVVRWGTAWTRDGYIGASVNPARYFGAYVASHFPGYHWIHWVSDRRLAAAFYNSPRANQGGRRNYAAESSSSMQEECCSLQFSKRGIRPFCPCQLPFHALPFFLQHLPDVKSGRSRGMASTPEILSTVTGVLVLVFIVVSSAPAVWKTARRLRRDSQFFRVDASSIVHPGYEDEDGEASESSLKAYSDTWQKVVIILLSVIGLELSLALAVLTLQSKHHGHLVVPFWLQTAGWMVQCVQSTAFFTEPSTVKRYTLGLHAFWTSALTIVVSCLNIFIPWCASDDVHIGRASTCLLVSQTVVAALRGLCSVLIPRRPDIYFDGQVVDQELTVNAYSRFTYGYVTGLLEYIGQNKDLDIDSLPKLPRAARAQTLHTRLEQIRGTLKLWKALIMDNMRPLTIQTILSMVTCVLGFGPQVALYGILTSLEGRSADSGPVTQAWLWVVMLGVFLVLSLGIESWLWWLIYSQLWIPIYEGLSALVFAKSMRCRDVKHRKSSTNVEGEIEQQGEQEKSRQSIINLAAVDSKRIADFATFNYLIPSCLMRLGISSAFLVHLIGWRSLLAGVAVAVLLAPLNAFLTRGYTSVQQDLMKASDKRTSAVTEVLQGIRQIKFAALEQKWQDHISDKRAAELRLLWKTSLYTTGLVSVWILGPLMLSAVSLTVYALLHGELSASVAFTALSVFSNLESALASLPDLLSRAMEAKVSSGRIDKFLASAEKAPHTSEVEEIVFENATLAWPADETSEEQKDWERDDRFVLRHLSLRFPPKGLSVIAGKTGSGKSLLLASILGECDVLNGSVAIPHSPPLDERFDHRATRENWIIDSAVAYVAQNPWMENATIQENIIFGLPYNWSRYRKVLYASGLEKDLSVLPDGEMTDIGANGINLSGGQRWRVSFARALYSRAGILVMDDIFSALDAETGRHVYEHALTGELGQGRTRILVTHHVGLCLSRTDYCVLLENGSMAHAGTVEQLSNIQGLTDLLQGLVMDSVVKKRQVDEEDTASRRKRSSVGPPVAHSHGSPRKFTQDEKREAGAIPAKVYIAYLSKGKCLPIWVLTFLAYVVFTTLLVGRSWWVSLWASSSHTSAHPMHTVSLWHHTMTSTQSSIDPDLVFYLSVYIGISIAACVVGTLRTLALAFASLHSSHQMFEDLLAVVLRAPLRWLDTVPLGRVLNRFTGDVYMLDWRLAYDLGNLVLKVLELVGILVAGVMVSPILMLFAGVLLIVCMQISWTYLGGVRELKRLESTTKSPVMEQFGSSLAGLTTIRAFNKVEVYIRQMYERIDHHAQAAWNLWLFNRWLGFRMSIVGAIFSTATAAFVVYMPSISAALAGFAMSFALQYNYAVAMGLRFYANVEMDMNATERVLEYSAMETEDQGGHEPPAAWPTSGQVEVEDLQVGYAPELPPVLKGLSFTIEHNQRVGVVGRTGAGKSSLTLALFRFLEARHGRIVIDGLDISKLKLQALRGRLAIIPQDPVLFSGTVRSNLDPFHEHTDLELYNALERVHLLSFGDTSTLGSQPSQDLPSGSDTLPPSSASSVAEQMKSGAFASLCSPITEGGLNLSQGQRQLLCLARAIVSQPKIMVLDEATSAVDMETDALIQRSIRAEFGRNSSLLVIAHRLSTIADFDKILVMDAGRAVEFGTPRELLDIRGGVFRNLVENSGERSVVEGIILK</sequence>
<evidence type="ECO:0000256" key="6">
    <source>
        <dbReference type="ARBA" id="ARBA00022741"/>
    </source>
</evidence>
<feature type="transmembrane region" description="Helical" evidence="12">
    <location>
        <begin position="181"/>
        <end position="203"/>
    </location>
</feature>
<evidence type="ECO:0000256" key="12">
    <source>
        <dbReference type="SAM" id="Phobius"/>
    </source>
</evidence>
<feature type="domain" description="ABC transmembrane type-1" evidence="14">
    <location>
        <begin position="1108"/>
        <end position="1406"/>
    </location>
</feature>
<evidence type="ECO:0000256" key="5">
    <source>
        <dbReference type="ARBA" id="ARBA00022737"/>
    </source>
</evidence>
<feature type="transmembrane region" description="Helical" evidence="12">
    <location>
        <begin position="1377"/>
        <end position="1398"/>
    </location>
</feature>
<feature type="region of interest" description="Disordered" evidence="11">
    <location>
        <begin position="1050"/>
        <end position="1083"/>
    </location>
</feature>
<dbReference type="Pfam" id="PF00005">
    <property type="entry name" value="ABC_tran"/>
    <property type="match status" value="2"/>
</dbReference>
<feature type="transmembrane region" description="Helical" evidence="12">
    <location>
        <begin position="453"/>
        <end position="478"/>
    </location>
</feature>
<dbReference type="InterPro" id="IPR017871">
    <property type="entry name" value="ABC_transporter-like_CS"/>
</dbReference>
<evidence type="ECO:0000259" key="14">
    <source>
        <dbReference type="PROSITE" id="PS50929"/>
    </source>
</evidence>
<evidence type="ECO:0000313" key="15">
    <source>
        <dbReference type="EMBL" id="KAA8645126.1"/>
    </source>
</evidence>
<comment type="similarity">
    <text evidence="2">Belongs to the ABC transporter superfamily. ABCC family. Conjugate transporter (TC 3.A.1.208) subfamily.</text>
</comment>
<keyword evidence="7" id="KW-0067">ATP-binding</keyword>
<dbReference type="Pfam" id="PF00230">
    <property type="entry name" value="MIP"/>
    <property type="match status" value="1"/>
</dbReference>
<dbReference type="SUPFAM" id="SSF52540">
    <property type="entry name" value="P-loop containing nucleoside triphosphate hydrolases"/>
    <property type="match status" value="2"/>
</dbReference>
<dbReference type="InterPro" id="IPR027417">
    <property type="entry name" value="P-loop_NTPase"/>
</dbReference>
<evidence type="ECO:0000256" key="10">
    <source>
        <dbReference type="ARBA" id="ARBA00023180"/>
    </source>
</evidence>
<keyword evidence="10" id="KW-0325">Glycoprotein</keyword>
<dbReference type="VEuPathDB" id="FungiDB:EYZ11_007303"/>
<dbReference type="InterPro" id="IPR023271">
    <property type="entry name" value="Aquaporin-like"/>
</dbReference>
<gene>
    <name evidence="15" type="ORF">ATNIH1004_009343</name>
</gene>
<name>A0A5M9MH61_9EURO</name>
<feature type="transmembrane region" description="Helical" evidence="12">
    <location>
        <begin position="693"/>
        <end position="720"/>
    </location>
</feature>
<reference evidence="15 16" key="1">
    <citation type="submission" date="2019-08" db="EMBL/GenBank/DDBJ databases">
        <title>The genome sequence of a newly discovered highly antifungal drug resistant Aspergillus species, Aspergillus tanneri NIH 1004.</title>
        <authorList>
            <person name="Mounaud S."/>
            <person name="Singh I."/>
            <person name="Joardar V."/>
            <person name="Pakala S."/>
            <person name="Pakala S."/>
            <person name="Venepally P."/>
            <person name="Chung J.K."/>
            <person name="Losada L."/>
            <person name="Nierman W.C."/>
        </authorList>
    </citation>
    <scope>NUCLEOTIDE SEQUENCE [LARGE SCALE GENOMIC DNA]</scope>
    <source>
        <strain evidence="15 16">NIH1004</strain>
    </source>
</reference>
<keyword evidence="4 12" id="KW-0812">Transmembrane</keyword>
<dbReference type="CDD" id="cd03244">
    <property type="entry name" value="ABCC_MRP_domain2"/>
    <property type="match status" value="1"/>
</dbReference>
<feature type="transmembrane region" description="Helical" evidence="12">
    <location>
        <begin position="16"/>
        <end position="36"/>
    </location>
</feature>
<dbReference type="InterPro" id="IPR000425">
    <property type="entry name" value="MIP"/>
</dbReference>
<feature type="region of interest" description="Disordered" evidence="11">
    <location>
        <begin position="1562"/>
        <end position="1585"/>
    </location>
</feature>
<dbReference type="EMBL" id="QUQM01000006">
    <property type="protein sequence ID" value="KAA8645126.1"/>
    <property type="molecule type" value="Genomic_DNA"/>
</dbReference>
<dbReference type="CDD" id="cd03250">
    <property type="entry name" value="ABCC_MRP_domain1"/>
    <property type="match status" value="1"/>
</dbReference>